<accession>K6WCU4</accession>
<dbReference type="RefSeq" id="WP_006593637.1">
    <property type="nucleotide sequence ID" value="NZ_BAHD01000056.1"/>
</dbReference>
<feature type="domain" description="SGNH hydrolase-type esterase" evidence="1">
    <location>
        <begin position="43"/>
        <end position="213"/>
    </location>
</feature>
<dbReference type="OrthoDB" id="5196031at2"/>
<keyword evidence="3" id="KW-1185">Reference proteome</keyword>
<organism evidence="2 3">
    <name type="scientific">Kineosphaera limosa NBRC 100340</name>
    <dbReference type="NCBI Taxonomy" id="1184609"/>
    <lineage>
        <taxon>Bacteria</taxon>
        <taxon>Bacillati</taxon>
        <taxon>Actinomycetota</taxon>
        <taxon>Actinomycetes</taxon>
        <taxon>Micrococcales</taxon>
        <taxon>Dermatophilaceae</taxon>
        <taxon>Kineosphaera</taxon>
    </lineage>
</organism>
<dbReference type="Pfam" id="PF13472">
    <property type="entry name" value="Lipase_GDSL_2"/>
    <property type="match status" value="1"/>
</dbReference>
<dbReference type="PANTHER" id="PTHR30383">
    <property type="entry name" value="THIOESTERASE 1/PROTEASE 1/LYSOPHOSPHOLIPASE L1"/>
    <property type="match status" value="1"/>
</dbReference>
<protein>
    <recommendedName>
        <fullName evidence="1">SGNH hydrolase-type esterase domain-containing protein</fullName>
    </recommendedName>
</protein>
<dbReference type="Proteomes" id="UP000008366">
    <property type="component" value="Unassembled WGS sequence"/>
</dbReference>
<dbReference type="InterPro" id="IPR051532">
    <property type="entry name" value="Ester_Hydrolysis_Enzymes"/>
</dbReference>
<dbReference type="STRING" id="1184609.KILIM_056_00290"/>
<dbReference type="Gene3D" id="3.40.50.1110">
    <property type="entry name" value="SGNH hydrolase"/>
    <property type="match status" value="1"/>
</dbReference>
<dbReference type="eggNOG" id="COG2755">
    <property type="taxonomic scope" value="Bacteria"/>
</dbReference>
<dbReference type="GO" id="GO:0004622">
    <property type="term" value="F:phosphatidylcholine lysophospholipase activity"/>
    <property type="evidence" value="ECO:0007669"/>
    <property type="project" value="TreeGrafter"/>
</dbReference>
<gene>
    <name evidence="2" type="ORF">KILIM_056_00290</name>
</gene>
<evidence type="ECO:0000313" key="3">
    <source>
        <dbReference type="Proteomes" id="UP000008366"/>
    </source>
</evidence>
<dbReference type="InterPro" id="IPR036514">
    <property type="entry name" value="SGNH_hydro_sf"/>
</dbReference>
<evidence type="ECO:0000313" key="2">
    <source>
        <dbReference type="EMBL" id="GAB97105.1"/>
    </source>
</evidence>
<proteinExistence type="predicted"/>
<comment type="caution">
    <text evidence="2">The sequence shown here is derived from an EMBL/GenBank/DDBJ whole genome shotgun (WGS) entry which is preliminary data.</text>
</comment>
<dbReference type="EMBL" id="BAHD01000056">
    <property type="protein sequence ID" value="GAB97105.1"/>
    <property type="molecule type" value="Genomic_DNA"/>
</dbReference>
<sequence>MSNDGYGNDYGEEYAEDADIPTHFTPSAESFVHDGPRDVGIVFIGDSFVAGYGDPKGHGWVSRVVGRTHHPDVDLTAYNIGVRGDSSADVLARWRSEGLPRWKDRRERRLVVAVGQADLVQGLTTARSRLNLANVLDDATARGIAPFVVGPPPTLDAEINERLEVVVEAQADVCSRRSIPFVDCFYPLSEHDQWISELSSSRDGRHPGQAGYGLLAWLVLHGGWENWLQIAP</sequence>
<dbReference type="AlphaFoldDB" id="K6WCU4"/>
<dbReference type="SUPFAM" id="SSF52266">
    <property type="entry name" value="SGNH hydrolase"/>
    <property type="match status" value="1"/>
</dbReference>
<reference evidence="2 3" key="1">
    <citation type="submission" date="2012-08" db="EMBL/GenBank/DDBJ databases">
        <title>Whole genome shotgun sequence of Kineosphaera limosa NBRC 100340.</title>
        <authorList>
            <person name="Yoshida I."/>
            <person name="Isaki S."/>
            <person name="Hosoyama A."/>
            <person name="Tsuchikane K."/>
            <person name="Katsumata H."/>
            <person name="Ando Y."/>
            <person name="Ohji S."/>
            <person name="Hamada M."/>
            <person name="Tamura T."/>
            <person name="Yamazoe A."/>
            <person name="Yamazaki S."/>
            <person name="Fujita N."/>
        </authorList>
    </citation>
    <scope>NUCLEOTIDE SEQUENCE [LARGE SCALE GENOMIC DNA]</scope>
    <source>
        <strain evidence="2 3">NBRC 100340</strain>
    </source>
</reference>
<dbReference type="InterPro" id="IPR013830">
    <property type="entry name" value="SGNH_hydro"/>
</dbReference>
<name>K6WCU4_9MICO</name>
<dbReference type="PANTHER" id="PTHR30383:SF5">
    <property type="entry name" value="SGNH HYDROLASE-TYPE ESTERASE DOMAIN-CONTAINING PROTEIN"/>
    <property type="match status" value="1"/>
</dbReference>
<evidence type="ECO:0000259" key="1">
    <source>
        <dbReference type="Pfam" id="PF13472"/>
    </source>
</evidence>